<dbReference type="InterPro" id="IPR036396">
    <property type="entry name" value="Cyt_P450_sf"/>
</dbReference>
<evidence type="ECO:0000256" key="2">
    <source>
        <dbReference type="ARBA" id="ARBA00010617"/>
    </source>
</evidence>
<dbReference type="GeneID" id="54485991"/>
<evidence type="ECO:0000256" key="1">
    <source>
        <dbReference type="ARBA" id="ARBA00001971"/>
    </source>
</evidence>
<dbReference type="PRINTS" id="PR00465">
    <property type="entry name" value="EP450IV"/>
</dbReference>
<dbReference type="Pfam" id="PF00067">
    <property type="entry name" value="p450"/>
    <property type="match status" value="1"/>
</dbReference>
<dbReference type="EMBL" id="ML996588">
    <property type="protein sequence ID" value="KAF2753076.1"/>
    <property type="molecule type" value="Genomic_DNA"/>
</dbReference>
<dbReference type="OrthoDB" id="3366823at2759"/>
<dbReference type="SUPFAM" id="SSF48264">
    <property type="entry name" value="Cytochrome P450"/>
    <property type="match status" value="1"/>
</dbReference>
<evidence type="ECO:0000256" key="4">
    <source>
        <dbReference type="ARBA" id="ARBA00022723"/>
    </source>
</evidence>
<name>A0A6A6VTF8_9PEZI</name>
<accession>A0A6A6VTF8</accession>
<dbReference type="PANTHER" id="PTHR24304:SF2">
    <property type="entry name" value="24-HYDROXYCHOLESTEROL 7-ALPHA-HYDROXYLASE"/>
    <property type="match status" value="1"/>
</dbReference>
<dbReference type="Gene3D" id="1.10.630.10">
    <property type="entry name" value="Cytochrome P450"/>
    <property type="match status" value="1"/>
</dbReference>
<dbReference type="RefSeq" id="XP_033595527.1">
    <property type="nucleotide sequence ID" value="XM_033744937.1"/>
</dbReference>
<evidence type="ECO:0000256" key="3">
    <source>
        <dbReference type="ARBA" id="ARBA00022617"/>
    </source>
</evidence>
<dbReference type="PANTHER" id="PTHR24304">
    <property type="entry name" value="CYTOCHROME P450 FAMILY 7"/>
    <property type="match status" value="1"/>
</dbReference>
<dbReference type="InterPro" id="IPR001128">
    <property type="entry name" value="Cyt_P450"/>
</dbReference>
<dbReference type="GO" id="GO:0020037">
    <property type="term" value="F:heme binding"/>
    <property type="evidence" value="ECO:0007669"/>
    <property type="project" value="InterPro"/>
</dbReference>
<dbReference type="Proteomes" id="UP000799437">
    <property type="component" value="Unassembled WGS sequence"/>
</dbReference>
<dbReference type="InterPro" id="IPR002403">
    <property type="entry name" value="Cyt_P450_E_grp-IV"/>
</dbReference>
<organism evidence="7 8">
    <name type="scientific">Pseudovirgaria hyperparasitica</name>
    <dbReference type="NCBI Taxonomy" id="470096"/>
    <lineage>
        <taxon>Eukaryota</taxon>
        <taxon>Fungi</taxon>
        <taxon>Dikarya</taxon>
        <taxon>Ascomycota</taxon>
        <taxon>Pezizomycotina</taxon>
        <taxon>Dothideomycetes</taxon>
        <taxon>Dothideomycetes incertae sedis</taxon>
        <taxon>Acrospermales</taxon>
        <taxon>Acrospermaceae</taxon>
        <taxon>Pseudovirgaria</taxon>
    </lineage>
</organism>
<feature type="binding site" description="axial binding residue" evidence="6">
    <location>
        <position position="371"/>
    </location>
    <ligand>
        <name>heme</name>
        <dbReference type="ChEBI" id="CHEBI:30413"/>
    </ligand>
    <ligandPart>
        <name>Fe</name>
        <dbReference type="ChEBI" id="CHEBI:18248"/>
    </ligandPart>
</feature>
<evidence type="ECO:0000313" key="8">
    <source>
        <dbReference type="Proteomes" id="UP000799437"/>
    </source>
</evidence>
<dbReference type="GO" id="GO:0005506">
    <property type="term" value="F:iron ion binding"/>
    <property type="evidence" value="ECO:0007669"/>
    <property type="project" value="InterPro"/>
</dbReference>
<comment type="similarity">
    <text evidence="2">Belongs to the cytochrome P450 family.</text>
</comment>
<dbReference type="GO" id="GO:0008395">
    <property type="term" value="F:steroid hydroxylase activity"/>
    <property type="evidence" value="ECO:0007669"/>
    <property type="project" value="TreeGrafter"/>
</dbReference>
<keyword evidence="4 6" id="KW-0479">Metal-binding</keyword>
<reference evidence="7" key="1">
    <citation type="journal article" date="2020" name="Stud. Mycol.">
        <title>101 Dothideomycetes genomes: a test case for predicting lifestyles and emergence of pathogens.</title>
        <authorList>
            <person name="Haridas S."/>
            <person name="Albert R."/>
            <person name="Binder M."/>
            <person name="Bloem J."/>
            <person name="Labutti K."/>
            <person name="Salamov A."/>
            <person name="Andreopoulos B."/>
            <person name="Baker S."/>
            <person name="Barry K."/>
            <person name="Bills G."/>
            <person name="Bluhm B."/>
            <person name="Cannon C."/>
            <person name="Castanera R."/>
            <person name="Culley D."/>
            <person name="Daum C."/>
            <person name="Ezra D."/>
            <person name="Gonzalez J."/>
            <person name="Henrissat B."/>
            <person name="Kuo A."/>
            <person name="Liang C."/>
            <person name="Lipzen A."/>
            <person name="Lutzoni F."/>
            <person name="Magnuson J."/>
            <person name="Mondo S."/>
            <person name="Nolan M."/>
            <person name="Ohm R."/>
            <person name="Pangilinan J."/>
            <person name="Park H.-J."/>
            <person name="Ramirez L."/>
            <person name="Alfaro M."/>
            <person name="Sun H."/>
            <person name="Tritt A."/>
            <person name="Yoshinaga Y."/>
            <person name="Zwiers L.-H."/>
            <person name="Turgeon B."/>
            <person name="Goodwin S."/>
            <person name="Spatafora J."/>
            <person name="Crous P."/>
            <person name="Grigoriev I."/>
        </authorList>
    </citation>
    <scope>NUCLEOTIDE SEQUENCE</scope>
    <source>
        <strain evidence="7">CBS 121739</strain>
    </source>
</reference>
<dbReference type="GO" id="GO:0016705">
    <property type="term" value="F:oxidoreductase activity, acting on paired donors, with incorporation or reduction of molecular oxygen"/>
    <property type="evidence" value="ECO:0007669"/>
    <property type="project" value="InterPro"/>
</dbReference>
<evidence type="ECO:0000256" key="6">
    <source>
        <dbReference type="PIRSR" id="PIRSR602403-1"/>
    </source>
</evidence>
<gene>
    <name evidence="7" type="ORF">EJ05DRAFT_480788</name>
</gene>
<keyword evidence="3 6" id="KW-0349">Heme</keyword>
<dbReference type="InterPro" id="IPR050529">
    <property type="entry name" value="CYP450_sterol_14alpha_dmase"/>
</dbReference>
<comment type="cofactor">
    <cofactor evidence="1 6">
        <name>heme</name>
        <dbReference type="ChEBI" id="CHEBI:30413"/>
    </cofactor>
</comment>
<sequence length="452" mass="51482">MENVFGTPKDAIHIYRNDNSGVAPNPIPGTNVKHRVFYHQHLSAHRFLTGHNLKRMTERFVDFLSEECYQDRSIGEDWIDMPDLFDFWKTRVLCAAVKALFGTWILKLNPSFQEDFWTYVNATPTLMKGIPRFLAPGAYAARDRVFESIKIWHRYASEHSDYKDNGPESKEWDEYWGSSWLKVRQQFARNTGEMSEDAIAAEDTALLFSANANAIFSAIWFLLAIYTDPALEKMVNYEVQNSITQDTAGANKPLALDITGIIDSPLLQSIYAEVLRMRVALVLNRTPDKADYELGGWKFRKGRSITFSTQVAAHNEKAWSVDKPQRVQRPLSQFWAERFLTSTGNGSAEKQFSTDGLAGAWIPYGGGVFMCPGRHFAKQEIMGSVAAFSAYYDLLIPNREAGWMPKEDKRFYGLGAMPPGEKIRFRIRKKSGAPMGPPKHKNSRLRGNWFCD</sequence>
<evidence type="ECO:0000313" key="7">
    <source>
        <dbReference type="EMBL" id="KAF2753076.1"/>
    </source>
</evidence>
<proteinExistence type="inferred from homology"/>
<keyword evidence="5 6" id="KW-0408">Iron</keyword>
<protein>
    <submittedName>
        <fullName evidence="7">Cytochrome P450</fullName>
    </submittedName>
</protein>
<keyword evidence="8" id="KW-1185">Reference proteome</keyword>
<dbReference type="CDD" id="cd11040">
    <property type="entry name" value="CYP7_CYP8-like"/>
    <property type="match status" value="1"/>
</dbReference>
<evidence type="ECO:0000256" key="5">
    <source>
        <dbReference type="ARBA" id="ARBA00023004"/>
    </source>
</evidence>
<dbReference type="AlphaFoldDB" id="A0A6A6VTF8"/>